<dbReference type="PANTHER" id="PTHR43350">
    <property type="entry name" value="NAD-DEPENDENT ALCOHOL DEHYDROGENASE"/>
    <property type="match status" value="1"/>
</dbReference>
<comment type="caution">
    <text evidence="7">The sequence shown here is derived from an EMBL/GenBank/DDBJ whole genome shotgun (WGS) entry which is preliminary data.</text>
</comment>
<accession>A0ABT8NG45</accession>
<organism evidence="7 8">
    <name type="scientific">Planococcus shenhongbingii</name>
    <dbReference type="NCBI Taxonomy" id="3058398"/>
    <lineage>
        <taxon>Bacteria</taxon>
        <taxon>Bacillati</taxon>
        <taxon>Bacillota</taxon>
        <taxon>Bacilli</taxon>
        <taxon>Bacillales</taxon>
        <taxon>Caryophanaceae</taxon>
        <taxon>Planococcus</taxon>
    </lineage>
</organism>
<protein>
    <submittedName>
        <fullName evidence="7">Zinc-binding alcohol dehydrogenase</fullName>
    </submittedName>
</protein>
<feature type="domain" description="Alcohol dehydrogenase-like C-terminal" evidence="6">
    <location>
        <begin position="168"/>
        <end position="285"/>
    </location>
</feature>
<dbReference type="PANTHER" id="PTHR43350:SF19">
    <property type="entry name" value="D-GULOSIDE 3-DEHYDROGENASE"/>
    <property type="match status" value="1"/>
</dbReference>
<keyword evidence="5" id="KW-0560">Oxidoreductase</keyword>
<dbReference type="Pfam" id="PF00107">
    <property type="entry name" value="ADH_zinc_N"/>
    <property type="match status" value="1"/>
</dbReference>
<evidence type="ECO:0000313" key="8">
    <source>
        <dbReference type="Proteomes" id="UP001172142"/>
    </source>
</evidence>
<keyword evidence="4" id="KW-0862">Zinc</keyword>
<keyword evidence="8" id="KW-1185">Reference proteome</keyword>
<evidence type="ECO:0000313" key="7">
    <source>
        <dbReference type="EMBL" id="MDN7246455.1"/>
    </source>
</evidence>
<name>A0ABT8NG45_9BACL</name>
<dbReference type="Gene3D" id="3.40.50.720">
    <property type="entry name" value="NAD(P)-binding Rossmann-like Domain"/>
    <property type="match status" value="1"/>
</dbReference>
<dbReference type="SUPFAM" id="SSF51735">
    <property type="entry name" value="NAD(P)-binding Rossmann-fold domains"/>
    <property type="match status" value="1"/>
</dbReference>
<evidence type="ECO:0000259" key="6">
    <source>
        <dbReference type="Pfam" id="PF00107"/>
    </source>
</evidence>
<sequence length="364" mass="39979">MKKLVAIKPRVAALIDYEDRPVLPNEVKIAVEIASPKHGTEVADFRGQSPFMEEEFSEEWRMFMPRKEGSAKGIVFGEFPLGNMIVGCIIETGPNVTKYEIGDLVCTYGPIMETLIVDGINNPRLRKMPEGAKWQNAICYDPAQFALSGVRDAHVRAGDYAVVVGLGAIGQIAVQLAKRAGAILVIAVDPLAHRRKVALRNGADAALDPQMVDAGFEIKKLTNKLGADAIIETSGNAAALQGALKGIGYGGIISYVAFGKTFPEGLNFGREAHFNNAKIVFSRAASEPNPDYPRWNRKRIEDTCWELLMSGHLNCEDIIDPIIPFQDSAEAYIRFVDQHPELSIKMAIDLKQESFHNFKVVPEA</sequence>
<evidence type="ECO:0000256" key="1">
    <source>
        <dbReference type="ARBA" id="ARBA00001947"/>
    </source>
</evidence>
<comment type="similarity">
    <text evidence="2">Belongs to the zinc-containing alcohol dehydrogenase family.</text>
</comment>
<evidence type="ECO:0000256" key="3">
    <source>
        <dbReference type="ARBA" id="ARBA00022723"/>
    </source>
</evidence>
<comment type="cofactor">
    <cofactor evidence="1">
        <name>Zn(2+)</name>
        <dbReference type="ChEBI" id="CHEBI:29105"/>
    </cofactor>
</comment>
<dbReference type="InterPro" id="IPR013149">
    <property type="entry name" value="ADH-like_C"/>
</dbReference>
<gene>
    <name evidence="7" type="ORF">QWY13_13240</name>
</gene>
<dbReference type="RefSeq" id="WP_300991738.1">
    <property type="nucleotide sequence ID" value="NZ_CP129235.1"/>
</dbReference>
<dbReference type="EMBL" id="JAUJWU010000003">
    <property type="protein sequence ID" value="MDN7246455.1"/>
    <property type="molecule type" value="Genomic_DNA"/>
</dbReference>
<reference evidence="7 8" key="1">
    <citation type="submission" date="2023-07" db="EMBL/GenBank/DDBJ databases">
        <title>Novel species in genus Planococcus.</title>
        <authorList>
            <person name="Ning S."/>
        </authorList>
    </citation>
    <scope>NUCLEOTIDE SEQUENCE [LARGE SCALE GENOMIC DNA]</scope>
    <source>
        <strain evidence="7 8">N017</strain>
    </source>
</reference>
<evidence type="ECO:0000256" key="2">
    <source>
        <dbReference type="ARBA" id="ARBA00008072"/>
    </source>
</evidence>
<evidence type="ECO:0000256" key="5">
    <source>
        <dbReference type="ARBA" id="ARBA00023002"/>
    </source>
</evidence>
<dbReference type="Proteomes" id="UP001172142">
    <property type="component" value="Unassembled WGS sequence"/>
</dbReference>
<keyword evidence="3" id="KW-0479">Metal-binding</keyword>
<evidence type="ECO:0000256" key="4">
    <source>
        <dbReference type="ARBA" id="ARBA00022833"/>
    </source>
</evidence>
<dbReference type="Gene3D" id="3.90.180.10">
    <property type="entry name" value="Medium-chain alcohol dehydrogenases, catalytic domain"/>
    <property type="match status" value="2"/>
</dbReference>
<dbReference type="InterPro" id="IPR011032">
    <property type="entry name" value="GroES-like_sf"/>
</dbReference>
<proteinExistence type="inferred from homology"/>
<dbReference type="SUPFAM" id="SSF50129">
    <property type="entry name" value="GroES-like"/>
    <property type="match status" value="1"/>
</dbReference>
<dbReference type="InterPro" id="IPR036291">
    <property type="entry name" value="NAD(P)-bd_dom_sf"/>
</dbReference>
<dbReference type="CDD" id="cd08255">
    <property type="entry name" value="2-desacetyl-2-hydroxyethyl_bacteriochlorophyllide_like"/>
    <property type="match status" value="1"/>
</dbReference>